<reference evidence="2" key="1">
    <citation type="submission" date="2023-01" db="EMBL/GenBank/DDBJ databases">
        <title>Genome assembly of the deep-sea coral Lophelia pertusa.</title>
        <authorList>
            <person name="Herrera S."/>
            <person name="Cordes E."/>
        </authorList>
    </citation>
    <scope>NUCLEOTIDE SEQUENCE</scope>
    <source>
        <strain evidence="2">USNM1676648</strain>
        <tissue evidence="2">Polyp</tissue>
    </source>
</reference>
<evidence type="ECO:0000313" key="3">
    <source>
        <dbReference type="Proteomes" id="UP001163046"/>
    </source>
</evidence>
<organism evidence="2 3">
    <name type="scientific">Desmophyllum pertusum</name>
    <dbReference type="NCBI Taxonomy" id="174260"/>
    <lineage>
        <taxon>Eukaryota</taxon>
        <taxon>Metazoa</taxon>
        <taxon>Cnidaria</taxon>
        <taxon>Anthozoa</taxon>
        <taxon>Hexacorallia</taxon>
        <taxon>Scleractinia</taxon>
        <taxon>Caryophylliina</taxon>
        <taxon>Caryophylliidae</taxon>
        <taxon>Desmophyllum</taxon>
    </lineage>
</organism>
<proteinExistence type="predicted"/>
<feature type="compositionally biased region" description="Low complexity" evidence="1">
    <location>
        <begin position="36"/>
        <end position="47"/>
    </location>
</feature>
<keyword evidence="3" id="KW-1185">Reference proteome</keyword>
<accession>A0A9W9YSM8</accession>
<evidence type="ECO:0000313" key="2">
    <source>
        <dbReference type="EMBL" id="KAJ7365466.1"/>
    </source>
</evidence>
<protein>
    <submittedName>
        <fullName evidence="2">Uncharacterized protein</fullName>
    </submittedName>
</protein>
<evidence type="ECO:0000256" key="1">
    <source>
        <dbReference type="SAM" id="MobiDB-lite"/>
    </source>
</evidence>
<comment type="caution">
    <text evidence="2">The sequence shown here is derived from an EMBL/GenBank/DDBJ whole genome shotgun (WGS) entry which is preliminary data.</text>
</comment>
<name>A0A9W9YSM8_9CNID</name>
<sequence length="350" mass="38833">MSDEDNAVENCLQRPNDETLEDDLPDVGELDDQPAELNNNDTNNELVVNRKETARIQESEGGDLSDAASDELSNLFPNVTPHSLGSIPVPNFLQQRARFPLTMASVPTPPSLDALDKISLSPASVELDEFNMDTEEMQRKSFGENLLEKDFLVNSGAVSPTVSPRKEPFLMADFLEEEDLKIYTSERKTVKKSPEEEKGLATSDNSSETFITTATKNHIDEAIREEMRNPGCENPNSKDNVDNFETNFRGKENEREVAKKCNTRGVTKDCDARGISHDFVARVGCSRTSEEFNQPNDDDFTEAFFMDVTDDDAFTNITLPGDDNVGGVKTPKVTDTNVMAAKSVYQKLNG</sequence>
<dbReference type="AlphaFoldDB" id="A0A9W9YSM8"/>
<gene>
    <name evidence="2" type="ORF">OS493_005574</name>
</gene>
<feature type="compositionally biased region" description="Basic and acidic residues" evidence="1">
    <location>
        <begin position="48"/>
        <end position="58"/>
    </location>
</feature>
<dbReference type="Proteomes" id="UP001163046">
    <property type="component" value="Unassembled WGS sequence"/>
</dbReference>
<feature type="region of interest" description="Disordered" evidence="1">
    <location>
        <begin position="1"/>
        <end position="69"/>
    </location>
</feature>
<feature type="compositionally biased region" description="Acidic residues" evidence="1">
    <location>
        <begin position="18"/>
        <end position="34"/>
    </location>
</feature>
<dbReference type="EMBL" id="MU827303">
    <property type="protein sequence ID" value="KAJ7365466.1"/>
    <property type="molecule type" value="Genomic_DNA"/>
</dbReference>